<dbReference type="Pfam" id="PF19540">
    <property type="entry name" value="DUF6064"/>
    <property type="match status" value="1"/>
</dbReference>
<feature type="transmembrane region" description="Helical" evidence="1">
    <location>
        <begin position="192"/>
        <end position="212"/>
    </location>
</feature>
<gene>
    <name evidence="2" type="ORF">ACFFJK_18325</name>
</gene>
<feature type="transmembrane region" description="Helical" evidence="1">
    <location>
        <begin position="30"/>
        <end position="50"/>
    </location>
</feature>
<accession>A0ABV6FKL3</accession>
<keyword evidence="1" id="KW-1133">Transmembrane helix</keyword>
<evidence type="ECO:0000313" key="2">
    <source>
        <dbReference type="EMBL" id="MFC0253859.1"/>
    </source>
</evidence>
<feature type="transmembrane region" description="Helical" evidence="1">
    <location>
        <begin position="59"/>
        <end position="75"/>
    </location>
</feature>
<feature type="transmembrane region" description="Helical" evidence="1">
    <location>
        <begin position="117"/>
        <end position="135"/>
    </location>
</feature>
<keyword evidence="3" id="KW-1185">Reference proteome</keyword>
<feature type="transmembrane region" description="Helical" evidence="1">
    <location>
        <begin position="87"/>
        <end position="105"/>
    </location>
</feature>
<sequence length="217" mass="23572">MSEWWTYSLSDLLMFSARTYFRQFELMNRALWPLHLPALGAGIVLIACMLRPRPASPKIAFVLLGLAWLWVGWAYHAQRYADINTGAPYFAAGFGVQGALLLWMATRRAGDGGMSRLAPAIVALALAAYPLLAPLGGRSGWQAEVFGMAPDPTVAVTFAALLGWRAPWPLWVIPLLWSAASAATLMELRAPFAWLLPGLAVLAIVLAARAKLRGEVA</sequence>
<evidence type="ECO:0000256" key="1">
    <source>
        <dbReference type="SAM" id="Phobius"/>
    </source>
</evidence>
<keyword evidence="1" id="KW-0472">Membrane</keyword>
<dbReference type="Proteomes" id="UP001589773">
    <property type="component" value="Unassembled WGS sequence"/>
</dbReference>
<comment type="caution">
    <text evidence="2">The sequence shown here is derived from an EMBL/GenBank/DDBJ whole genome shotgun (WGS) entry which is preliminary data.</text>
</comment>
<organism evidence="2 3">
    <name type="scientific">Massilia consociata</name>
    <dbReference type="NCBI Taxonomy" id="760117"/>
    <lineage>
        <taxon>Bacteria</taxon>
        <taxon>Pseudomonadati</taxon>
        <taxon>Pseudomonadota</taxon>
        <taxon>Betaproteobacteria</taxon>
        <taxon>Burkholderiales</taxon>
        <taxon>Oxalobacteraceae</taxon>
        <taxon>Telluria group</taxon>
        <taxon>Massilia</taxon>
    </lineage>
</organism>
<keyword evidence="1" id="KW-0812">Transmembrane</keyword>
<reference evidence="2 3" key="1">
    <citation type="submission" date="2024-09" db="EMBL/GenBank/DDBJ databases">
        <authorList>
            <person name="Sun Q."/>
            <person name="Mori K."/>
        </authorList>
    </citation>
    <scope>NUCLEOTIDE SEQUENCE [LARGE SCALE GENOMIC DNA]</scope>
    <source>
        <strain evidence="2 3">CCM 7792</strain>
    </source>
</reference>
<name>A0ABV6FKL3_9BURK</name>
<proteinExistence type="predicted"/>
<dbReference type="RefSeq" id="WP_379681043.1">
    <property type="nucleotide sequence ID" value="NZ_JBHLWP010000016.1"/>
</dbReference>
<evidence type="ECO:0000313" key="3">
    <source>
        <dbReference type="Proteomes" id="UP001589773"/>
    </source>
</evidence>
<protein>
    <submittedName>
        <fullName evidence="2">DUF6064 family protein</fullName>
    </submittedName>
</protein>
<dbReference type="InterPro" id="IPR045708">
    <property type="entry name" value="DUF6064"/>
</dbReference>
<dbReference type="EMBL" id="JBHLWP010000016">
    <property type="protein sequence ID" value="MFC0253859.1"/>
    <property type="molecule type" value="Genomic_DNA"/>
</dbReference>